<reference evidence="6 7" key="1">
    <citation type="journal article" date="2010" name="Mol. Plant Microbe Interact.">
        <title>Streptomyces scabies 87-22 contains a coronafacic acid-like biosynthetic cluster that contributes to plant-microbe interactions.</title>
        <authorList>
            <person name="Bignell D.R."/>
            <person name="Seipke R.F."/>
            <person name="Huguet-Tapia J.C."/>
            <person name="Chambers A.H."/>
            <person name="Parry R.J."/>
            <person name="Loria R."/>
        </authorList>
    </citation>
    <scope>NUCLEOTIDE SEQUENCE [LARGE SCALE GENOMIC DNA]</scope>
    <source>
        <strain evidence="6 7">87.22</strain>
    </source>
</reference>
<dbReference type="SMART" id="SM00895">
    <property type="entry name" value="FCD"/>
    <property type="match status" value="1"/>
</dbReference>
<name>C9Z7W7_STRSW</name>
<proteinExistence type="predicted"/>
<dbReference type="GO" id="GO:0003677">
    <property type="term" value="F:DNA binding"/>
    <property type="evidence" value="ECO:0007669"/>
    <property type="project" value="UniProtKB-KW"/>
</dbReference>
<feature type="domain" description="HTH gntR-type" evidence="5">
    <location>
        <begin position="1"/>
        <end position="62"/>
    </location>
</feature>
<keyword evidence="2" id="KW-0238">DNA-binding</keyword>
<dbReference type="HOGENOM" id="CLU_017584_5_2_11"/>
<dbReference type="InterPro" id="IPR036388">
    <property type="entry name" value="WH-like_DNA-bd_sf"/>
</dbReference>
<dbReference type="InterPro" id="IPR011711">
    <property type="entry name" value="GntR_C"/>
</dbReference>
<keyword evidence="7" id="KW-1185">Reference proteome</keyword>
<dbReference type="Gene3D" id="1.20.120.530">
    <property type="entry name" value="GntR ligand-binding domain-like"/>
    <property type="match status" value="1"/>
</dbReference>
<evidence type="ECO:0000256" key="4">
    <source>
        <dbReference type="SAM" id="MobiDB-lite"/>
    </source>
</evidence>
<dbReference type="KEGG" id="scb:SCAB_89351"/>
<accession>C9Z7W7</accession>
<dbReference type="eggNOG" id="COG1802">
    <property type="taxonomic scope" value="Bacteria"/>
</dbReference>
<organism evidence="6 7">
    <name type="scientific">Streptomyces scabiei (strain 87.22)</name>
    <dbReference type="NCBI Taxonomy" id="680198"/>
    <lineage>
        <taxon>Bacteria</taxon>
        <taxon>Bacillati</taxon>
        <taxon>Actinomycetota</taxon>
        <taxon>Actinomycetes</taxon>
        <taxon>Kitasatosporales</taxon>
        <taxon>Streptomycetaceae</taxon>
        <taxon>Streptomyces</taxon>
    </lineage>
</organism>
<dbReference type="Pfam" id="PF07729">
    <property type="entry name" value="FCD"/>
    <property type="match status" value="1"/>
</dbReference>
<dbReference type="InterPro" id="IPR000524">
    <property type="entry name" value="Tscrpt_reg_HTH_GntR"/>
</dbReference>
<dbReference type="SUPFAM" id="SSF46785">
    <property type="entry name" value="Winged helix' DNA-binding domain"/>
    <property type="match status" value="1"/>
</dbReference>
<dbReference type="EMBL" id="FN554889">
    <property type="protein sequence ID" value="CBG75870.1"/>
    <property type="molecule type" value="Genomic_DNA"/>
</dbReference>
<gene>
    <name evidence="6" type="ordered locus">SCAB_89351</name>
</gene>
<dbReference type="STRING" id="680198.SCAB_89351"/>
<dbReference type="CDD" id="cd07377">
    <property type="entry name" value="WHTH_GntR"/>
    <property type="match status" value="1"/>
</dbReference>
<dbReference type="GO" id="GO:0003700">
    <property type="term" value="F:DNA-binding transcription factor activity"/>
    <property type="evidence" value="ECO:0007669"/>
    <property type="project" value="InterPro"/>
</dbReference>
<evidence type="ECO:0000313" key="6">
    <source>
        <dbReference type="EMBL" id="CBG75870.1"/>
    </source>
</evidence>
<dbReference type="PANTHER" id="PTHR43537">
    <property type="entry name" value="TRANSCRIPTIONAL REGULATOR, GNTR FAMILY"/>
    <property type="match status" value="1"/>
</dbReference>
<dbReference type="SMART" id="SM00345">
    <property type="entry name" value="HTH_GNTR"/>
    <property type="match status" value="1"/>
</dbReference>
<dbReference type="AlphaFoldDB" id="C9Z7W7"/>
<evidence type="ECO:0000259" key="5">
    <source>
        <dbReference type="PROSITE" id="PS50949"/>
    </source>
</evidence>
<evidence type="ECO:0000256" key="2">
    <source>
        <dbReference type="ARBA" id="ARBA00023125"/>
    </source>
</evidence>
<evidence type="ECO:0000256" key="3">
    <source>
        <dbReference type="ARBA" id="ARBA00023163"/>
    </source>
</evidence>
<keyword evidence="3" id="KW-0804">Transcription</keyword>
<dbReference type="Gene3D" id="1.10.10.10">
    <property type="entry name" value="Winged helix-like DNA-binding domain superfamily/Winged helix DNA-binding domain"/>
    <property type="match status" value="1"/>
</dbReference>
<dbReference type="InterPro" id="IPR008920">
    <property type="entry name" value="TF_FadR/GntR_C"/>
</dbReference>
<dbReference type="PROSITE" id="PS50949">
    <property type="entry name" value="HTH_GNTR"/>
    <property type="match status" value="1"/>
</dbReference>
<feature type="region of interest" description="Disordered" evidence="4">
    <location>
        <begin position="190"/>
        <end position="221"/>
    </location>
</feature>
<dbReference type="Proteomes" id="UP000001444">
    <property type="component" value="Chromosome"/>
</dbReference>
<dbReference type="SUPFAM" id="SSF48008">
    <property type="entry name" value="GntR ligand-binding domain-like"/>
    <property type="match status" value="1"/>
</dbReference>
<sequence length="221" mass="24463">MVTMLRNAILDGTFPAGSQLRETHLAEEMGVSRTTLREGLQRLDEEGLVTRVPFRGSFVAEVSREVIAEIESLRSVLEPFAIERALPSLMTPEGSAELVEAVEALTEKAEAGDVAGCIDTHLAVHRALYRAADHRMLFDMWLSWESQLRLFLAVDHQSFAHLSDLAANHQRLLACIRSGDLDRVREELTTHIRPGLPAPDSPEEKAPAPRAGKPSRARKKA</sequence>
<evidence type="ECO:0000256" key="1">
    <source>
        <dbReference type="ARBA" id="ARBA00023015"/>
    </source>
</evidence>
<dbReference type="PRINTS" id="PR00035">
    <property type="entry name" value="HTHGNTR"/>
</dbReference>
<dbReference type="Pfam" id="PF00392">
    <property type="entry name" value="GntR"/>
    <property type="match status" value="1"/>
</dbReference>
<keyword evidence="1" id="KW-0805">Transcription regulation</keyword>
<dbReference type="PANTHER" id="PTHR43537:SF5">
    <property type="entry name" value="UXU OPERON TRANSCRIPTIONAL REGULATOR"/>
    <property type="match status" value="1"/>
</dbReference>
<evidence type="ECO:0000313" key="7">
    <source>
        <dbReference type="Proteomes" id="UP000001444"/>
    </source>
</evidence>
<dbReference type="InterPro" id="IPR036390">
    <property type="entry name" value="WH_DNA-bd_sf"/>
</dbReference>
<protein>
    <submittedName>
        <fullName evidence="6">Putative GntR-family transcriptional regulator</fullName>
    </submittedName>
</protein>